<evidence type="ECO:0000313" key="4">
    <source>
        <dbReference type="EMBL" id="RMA44237.1"/>
    </source>
</evidence>
<dbReference type="InterPro" id="IPR016166">
    <property type="entry name" value="FAD-bd_PCMH"/>
</dbReference>
<evidence type="ECO:0000259" key="3">
    <source>
        <dbReference type="PROSITE" id="PS51387"/>
    </source>
</evidence>
<dbReference type="PROSITE" id="PS51387">
    <property type="entry name" value="FAD_PCMH"/>
    <property type="match status" value="1"/>
</dbReference>
<dbReference type="SUPFAM" id="SSF55103">
    <property type="entry name" value="FAD-linked oxidases, C-terminal domain"/>
    <property type="match status" value="1"/>
</dbReference>
<dbReference type="GO" id="GO:0071949">
    <property type="term" value="F:FAD binding"/>
    <property type="evidence" value="ECO:0007669"/>
    <property type="project" value="InterPro"/>
</dbReference>
<dbReference type="Pfam" id="PF01565">
    <property type="entry name" value="FAD_binding_4"/>
    <property type="match status" value="1"/>
</dbReference>
<dbReference type="InterPro" id="IPR036318">
    <property type="entry name" value="FAD-bd_PCMH-like_sf"/>
</dbReference>
<dbReference type="SUPFAM" id="SSF56176">
    <property type="entry name" value="FAD-binding/transporter-associated domain-like"/>
    <property type="match status" value="1"/>
</dbReference>
<dbReference type="EMBL" id="RCNT01000001">
    <property type="protein sequence ID" value="RMA44237.1"/>
    <property type="molecule type" value="Genomic_DNA"/>
</dbReference>
<dbReference type="InterPro" id="IPR016169">
    <property type="entry name" value="FAD-bd_PCMH_sub2"/>
</dbReference>
<name>A0A3L9YAW8_9RHOB</name>
<evidence type="ECO:0000313" key="5">
    <source>
        <dbReference type="Proteomes" id="UP000281343"/>
    </source>
</evidence>
<keyword evidence="1" id="KW-0285">Flavoprotein</keyword>
<sequence>MTPETEIELAEMLSAASAPLRVQGGGTRPIGRPVVGEVLSMADMRGIELYEPGALTIVVKAGTPLADVEAALAAENQRLPFEPMDHRSLMGTEGVPTIGGVVAANVSGPRRIQAGACRDSLIGVRFVDGRGRIMKNGGRVMKNVTGYDLVKLMAGSYGTLGVLSELSFKVLPGVAATACLRLRGLDDETAVAAMAAALGSPFEVSGAAHTPNGPDGDPVTMLRVEGFEASVAYRAGRLQALLDPFGQAEIETRLAADQGAFGAGAGAIWRWVRDVDGFKGKDGDVWRISVKPTDAPGLVAKLDARDVLYDWGGGLVWALVPGGTDLRAKLVDFAGHATLIRASKDTRARLPVFHPEAAPIAALSAGLRKQFDPKGILNPGLMGGEV</sequence>
<keyword evidence="2" id="KW-0274">FAD</keyword>
<protein>
    <submittedName>
        <fullName evidence="4">FAD-binding protein</fullName>
    </submittedName>
</protein>
<dbReference type="AlphaFoldDB" id="A0A3L9YAW8"/>
<dbReference type="Gene3D" id="3.30.465.10">
    <property type="match status" value="1"/>
</dbReference>
<dbReference type="OrthoDB" id="9811557at2"/>
<dbReference type="GO" id="GO:0003824">
    <property type="term" value="F:catalytic activity"/>
    <property type="evidence" value="ECO:0007669"/>
    <property type="project" value="InterPro"/>
</dbReference>
<proteinExistence type="predicted"/>
<dbReference type="Proteomes" id="UP000281343">
    <property type="component" value="Unassembled WGS sequence"/>
</dbReference>
<feature type="domain" description="FAD-binding PCMH-type" evidence="3">
    <location>
        <begin position="1"/>
        <end position="173"/>
    </location>
</feature>
<comment type="caution">
    <text evidence="4">The sequence shown here is derived from an EMBL/GenBank/DDBJ whole genome shotgun (WGS) entry which is preliminary data.</text>
</comment>
<organism evidence="4 5">
    <name type="scientific">Rhodophyticola porphyridii</name>
    <dbReference type="NCBI Taxonomy" id="1852017"/>
    <lineage>
        <taxon>Bacteria</taxon>
        <taxon>Pseudomonadati</taxon>
        <taxon>Pseudomonadota</taxon>
        <taxon>Alphaproteobacteria</taxon>
        <taxon>Rhodobacterales</taxon>
        <taxon>Roseobacteraceae</taxon>
        <taxon>Rhodophyticola</taxon>
    </lineage>
</organism>
<reference evidence="4 5" key="1">
    <citation type="submission" date="2018-10" db="EMBL/GenBank/DDBJ databases">
        <authorList>
            <person name="Jung H.S."/>
            <person name="Jeon C.O."/>
        </authorList>
    </citation>
    <scope>NUCLEOTIDE SEQUENCE [LARGE SCALE GENOMIC DNA]</scope>
    <source>
        <strain evidence="4 5">MA-7-27</strain>
    </source>
</reference>
<evidence type="ECO:0000256" key="1">
    <source>
        <dbReference type="ARBA" id="ARBA00022630"/>
    </source>
</evidence>
<dbReference type="RefSeq" id="WP_121896829.1">
    <property type="nucleotide sequence ID" value="NZ_RCNT01000001.1"/>
</dbReference>
<keyword evidence="5" id="KW-1185">Reference proteome</keyword>
<evidence type="ECO:0000256" key="2">
    <source>
        <dbReference type="ARBA" id="ARBA00022827"/>
    </source>
</evidence>
<dbReference type="PANTHER" id="PTHR11748:SF103">
    <property type="entry name" value="GLYCOLATE OXIDASE SUBUNIT GLCE"/>
    <property type="match status" value="1"/>
</dbReference>
<dbReference type="InterPro" id="IPR006094">
    <property type="entry name" value="Oxid_FAD_bind_N"/>
</dbReference>
<accession>A0A3L9YAW8</accession>
<dbReference type="InterPro" id="IPR016164">
    <property type="entry name" value="FAD-linked_Oxase-like_C"/>
</dbReference>
<gene>
    <name evidence="4" type="ORF">D9R08_03360</name>
</gene>
<dbReference type="PANTHER" id="PTHR11748">
    <property type="entry name" value="D-LACTATE DEHYDROGENASE"/>
    <property type="match status" value="1"/>
</dbReference>